<sequence>AVYYKSVRGSCVIRRNIFSTPSGKKGTILACVFNSRPVVGQTLYPVKRSPTQGKGCTIDCSCQYYSGSNGSKCDTASGLCIAGIGSTFPSYDINCPGNVGMDVSMREKALLMLNYRRRELASNKVQHSDGAFLPAGANLVTLKYRCDLESAAQAEANKCAASSGSGLEGTSENFYRKKARSKMDALVDV</sequence>
<evidence type="ECO:0000259" key="1">
    <source>
        <dbReference type="Pfam" id="PF00188"/>
    </source>
</evidence>
<dbReference type="SUPFAM" id="SSF55797">
    <property type="entry name" value="PR-1-like"/>
    <property type="match status" value="1"/>
</dbReference>
<dbReference type="Proteomes" id="UP000271162">
    <property type="component" value="Unassembled WGS sequence"/>
</dbReference>
<dbReference type="InterPro" id="IPR014044">
    <property type="entry name" value="CAP_dom"/>
</dbReference>
<accession>A0A0N4YIZ8</accession>
<name>A0A0N4YIZ8_NIPBR</name>
<reference evidence="2 3" key="2">
    <citation type="submission" date="2018-11" db="EMBL/GenBank/DDBJ databases">
        <authorList>
            <consortium name="Pathogen Informatics"/>
        </authorList>
    </citation>
    <scope>NUCLEOTIDE SEQUENCE [LARGE SCALE GENOMIC DNA]</scope>
</reference>
<dbReference type="Gene3D" id="3.40.33.10">
    <property type="entry name" value="CAP"/>
    <property type="match status" value="1"/>
</dbReference>
<reference evidence="4" key="1">
    <citation type="submission" date="2017-02" db="UniProtKB">
        <authorList>
            <consortium name="WormBaseParasite"/>
        </authorList>
    </citation>
    <scope>IDENTIFICATION</scope>
</reference>
<dbReference type="InterPro" id="IPR035940">
    <property type="entry name" value="CAP_sf"/>
</dbReference>
<dbReference type="Pfam" id="PF00188">
    <property type="entry name" value="CAP"/>
    <property type="match status" value="1"/>
</dbReference>
<protein>
    <submittedName>
        <fullName evidence="4">SCP domain-containing protein</fullName>
    </submittedName>
</protein>
<dbReference type="AlphaFoldDB" id="A0A0N4YIZ8"/>
<keyword evidence="3" id="KW-1185">Reference proteome</keyword>
<evidence type="ECO:0000313" key="3">
    <source>
        <dbReference type="Proteomes" id="UP000271162"/>
    </source>
</evidence>
<organism evidence="4">
    <name type="scientific">Nippostrongylus brasiliensis</name>
    <name type="common">Rat hookworm</name>
    <dbReference type="NCBI Taxonomy" id="27835"/>
    <lineage>
        <taxon>Eukaryota</taxon>
        <taxon>Metazoa</taxon>
        <taxon>Ecdysozoa</taxon>
        <taxon>Nematoda</taxon>
        <taxon>Chromadorea</taxon>
        <taxon>Rhabditida</taxon>
        <taxon>Rhabditina</taxon>
        <taxon>Rhabditomorpha</taxon>
        <taxon>Strongyloidea</taxon>
        <taxon>Heligmosomidae</taxon>
        <taxon>Nippostrongylus</taxon>
    </lineage>
</organism>
<gene>
    <name evidence="2" type="ORF">NBR_LOCUS16912</name>
</gene>
<dbReference type="EMBL" id="UYSL01022463">
    <property type="protein sequence ID" value="VDL80507.1"/>
    <property type="molecule type" value="Genomic_DNA"/>
</dbReference>
<evidence type="ECO:0000313" key="4">
    <source>
        <dbReference type="WBParaSite" id="NBR_0001691101-mRNA-1"/>
    </source>
</evidence>
<dbReference type="WBParaSite" id="NBR_0001691101-mRNA-1">
    <property type="protein sequence ID" value="NBR_0001691101-mRNA-1"/>
    <property type="gene ID" value="NBR_0001691101"/>
</dbReference>
<feature type="domain" description="SCP" evidence="1">
    <location>
        <begin position="113"/>
        <end position="180"/>
    </location>
</feature>
<evidence type="ECO:0000313" key="2">
    <source>
        <dbReference type="EMBL" id="VDL80507.1"/>
    </source>
</evidence>
<proteinExistence type="predicted"/>